<name>A0A427ABB2_ENSVE</name>
<evidence type="ECO:0000313" key="2">
    <source>
        <dbReference type="EMBL" id="RRT73527.1"/>
    </source>
</evidence>
<feature type="region of interest" description="Disordered" evidence="1">
    <location>
        <begin position="1"/>
        <end position="25"/>
    </location>
</feature>
<dbReference type="PANTHER" id="PTHR48040:SF12">
    <property type="entry name" value="ABC TRANSPORTER G FAMILY MEMBER 32-LIKE ISOFORM X1"/>
    <property type="match status" value="1"/>
</dbReference>
<evidence type="ECO:0008006" key="4">
    <source>
        <dbReference type="Google" id="ProtNLM"/>
    </source>
</evidence>
<feature type="region of interest" description="Disordered" evidence="1">
    <location>
        <begin position="59"/>
        <end position="78"/>
    </location>
</feature>
<reference evidence="2 3" key="1">
    <citation type="journal article" date="2014" name="Agronomy (Basel)">
        <title>A Draft Genome Sequence for Ensete ventricosum, the Drought-Tolerant Tree Against Hunger.</title>
        <authorList>
            <person name="Harrison J."/>
            <person name="Moore K.A."/>
            <person name="Paszkiewicz K."/>
            <person name="Jones T."/>
            <person name="Grant M."/>
            <person name="Ambacheew D."/>
            <person name="Muzemil S."/>
            <person name="Studholme D.J."/>
        </authorList>
    </citation>
    <scope>NUCLEOTIDE SEQUENCE [LARGE SCALE GENOMIC DNA]</scope>
</reference>
<dbReference type="EMBL" id="AMZH03003066">
    <property type="protein sequence ID" value="RRT73527.1"/>
    <property type="molecule type" value="Genomic_DNA"/>
</dbReference>
<dbReference type="AlphaFoldDB" id="A0A427ABB2"/>
<evidence type="ECO:0000256" key="1">
    <source>
        <dbReference type="SAM" id="MobiDB-lite"/>
    </source>
</evidence>
<evidence type="ECO:0000313" key="3">
    <source>
        <dbReference type="Proteomes" id="UP000287651"/>
    </source>
</evidence>
<protein>
    <recommendedName>
        <fullName evidence="4">ABC-transporter N-terminal domain-containing protein</fullName>
    </recommendedName>
</protein>
<dbReference type="PANTHER" id="PTHR48040">
    <property type="entry name" value="PLEIOTROPIC DRUG RESISTANCE PROTEIN 1-LIKE ISOFORM X1"/>
    <property type="match status" value="1"/>
</dbReference>
<proteinExistence type="predicted"/>
<gene>
    <name evidence="2" type="ORF">B296_00033257</name>
</gene>
<accession>A0A427ABB2</accession>
<sequence>MQTLAVPPKTGEARPRLHASAPSGELPLLPRPAKLHEYPSNCAFNSLLSLLNLFSETRERERERGREGGRRASSSFRECGEDDEEEALRWAALERLPTYSRVRRGILRGAAGEYSEVDVARLSSGDRTALIDRLLGDSGDAEHFFRRIRQRFDA</sequence>
<feature type="compositionally biased region" description="Basic and acidic residues" evidence="1">
    <location>
        <begin position="59"/>
        <end position="70"/>
    </location>
</feature>
<dbReference type="Proteomes" id="UP000287651">
    <property type="component" value="Unassembled WGS sequence"/>
</dbReference>
<comment type="caution">
    <text evidence="2">The sequence shown here is derived from an EMBL/GenBank/DDBJ whole genome shotgun (WGS) entry which is preliminary data.</text>
</comment>
<organism evidence="2 3">
    <name type="scientific">Ensete ventricosum</name>
    <name type="common">Abyssinian banana</name>
    <name type="synonym">Musa ensete</name>
    <dbReference type="NCBI Taxonomy" id="4639"/>
    <lineage>
        <taxon>Eukaryota</taxon>
        <taxon>Viridiplantae</taxon>
        <taxon>Streptophyta</taxon>
        <taxon>Embryophyta</taxon>
        <taxon>Tracheophyta</taxon>
        <taxon>Spermatophyta</taxon>
        <taxon>Magnoliopsida</taxon>
        <taxon>Liliopsida</taxon>
        <taxon>Zingiberales</taxon>
        <taxon>Musaceae</taxon>
        <taxon>Ensete</taxon>
    </lineage>
</organism>